<dbReference type="Pfam" id="PF04893">
    <property type="entry name" value="Yip1"/>
    <property type="match status" value="1"/>
</dbReference>
<evidence type="ECO:0000256" key="4">
    <source>
        <dbReference type="ARBA" id="ARBA00023136"/>
    </source>
</evidence>
<evidence type="ECO:0000313" key="8">
    <source>
        <dbReference type="EMBL" id="HGU59664.1"/>
    </source>
</evidence>
<evidence type="ECO:0000256" key="2">
    <source>
        <dbReference type="ARBA" id="ARBA00022692"/>
    </source>
</evidence>
<dbReference type="GO" id="GO:0016020">
    <property type="term" value="C:membrane"/>
    <property type="evidence" value="ECO:0007669"/>
    <property type="project" value="UniProtKB-SubCell"/>
</dbReference>
<evidence type="ECO:0000256" key="1">
    <source>
        <dbReference type="ARBA" id="ARBA00004141"/>
    </source>
</evidence>
<reference evidence="7" key="1">
    <citation type="journal article" date="2020" name="mSystems">
        <title>Genome- and Community-Level Interaction Insights into Carbon Utilization and Element Cycling Functions of Hydrothermarchaeota in Hydrothermal Sediment.</title>
        <authorList>
            <person name="Zhou Z."/>
            <person name="Liu Y."/>
            <person name="Xu W."/>
            <person name="Pan J."/>
            <person name="Luo Z.H."/>
            <person name="Li M."/>
        </authorList>
    </citation>
    <scope>NUCLEOTIDE SEQUENCE [LARGE SCALE GENOMIC DNA]</scope>
    <source>
        <strain evidence="8">SpSt-62</strain>
        <strain evidence="7">SpSt-97</strain>
    </source>
</reference>
<feature type="transmembrane region" description="Helical" evidence="5">
    <location>
        <begin position="125"/>
        <end position="145"/>
    </location>
</feature>
<comment type="subcellular location">
    <subcellularLocation>
        <location evidence="1">Membrane</location>
        <topology evidence="1">Multi-pass membrane protein</topology>
    </subcellularLocation>
</comment>
<dbReference type="InterPro" id="IPR006977">
    <property type="entry name" value="Yip1_dom"/>
</dbReference>
<protein>
    <submittedName>
        <fullName evidence="7">YIP1 family protein</fullName>
    </submittedName>
</protein>
<keyword evidence="3 5" id="KW-1133">Transmembrane helix</keyword>
<gene>
    <name evidence="8" type="ORF">ENT89_05850</name>
    <name evidence="7" type="ORF">ENX77_02295</name>
</gene>
<evidence type="ECO:0000256" key="3">
    <source>
        <dbReference type="ARBA" id="ARBA00022989"/>
    </source>
</evidence>
<dbReference type="EMBL" id="DTAK01000042">
    <property type="protein sequence ID" value="HGU59664.1"/>
    <property type="molecule type" value="Genomic_DNA"/>
</dbReference>
<keyword evidence="4 5" id="KW-0472">Membrane</keyword>
<evidence type="ECO:0000259" key="6">
    <source>
        <dbReference type="Pfam" id="PF04893"/>
    </source>
</evidence>
<accession>A0A7C3UGX1</accession>
<feature type="domain" description="Yip1" evidence="6">
    <location>
        <begin position="2"/>
        <end position="170"/>
    </location>
</feature>
<organism evidence="7">
    <name type="scientific">Geoglobus ahangari</name>
    <dbReference type="NCBI Taxonomy" id="113653"/>
    <lineage>
        <taxon>Archaea</taxon>
        <taxon>Methanobacteriati</taxon>
        <taxon>Methanobacteriota</taxon>
        <taxon>Archaeoglobi</taxon>
        <taxon>Archaeoglobales</taxon>
        <taxon>Archaeoglobaceae</taxon>
        <taxon>Geoglobus</taxon>
    </lineage>
</organism>
<feature type="transmembrane region" description="Helical" evidence="5">
    <location>
        <begin position="157"/>
        <end position="186"/>
    </location>
</feature>
<name>A0A7C3UGX1_9EURY</name>
<feature type="transmembrane region" description="Helical" evidence="5">
    <location>
        <begin position="58"/>
        <end position="80"/>
    </location>
</feature>
<evidence type="ECO:0000313" key="7">
    <source>
        <dbReference type="EMBL" id="HGE65948.1"/>
    </source>
</evidence>
<dbReference type="EMBL" id="DTPI01000013">
    <property type="protein sequence ID" value="HGE65948.1"/>
    <property type="molecule type" value="Genomic_DNA"/>
</dbReference>
<comment type="caution">
    <text evidence="7">The sequence shown here is derived from an EMBL/GenBank/DDBJ whole genome shotgun (WGS) entry which is preliminary data.</text>
</comment>
<evidence type="ECO:0000256" key="5">
    <source>
        <dbReference type="SAM" id="Phobius"/>
    </source>
</evidence>
<proteinExistence type="predicted"/>
<dbReference type="AlphaFoldDB" id="A0A7C3UGX1"/>
<feature type="transmembrane region" description="Helical" evidence="5">
    <location>
        <begin position="100"/>
        <end position="119"/>
    </location>
</feature>
<feature type="transmembrane region" description="Helical" evidence="5">
    <location>
        <begin position="18"/>
        <end position="38"/>
    </location>
</feature>
<sequence>MIDVLFNPDKFFRERKDISLWICTTIIALNGVVGAYIAFKTLETAEVPSDMKEFFEMIRVSVALSAFLFVFIGWAIYTALIHGISSLLGGEGNFVRSLKIISLGYLPPLILSPIIYYFSSSPLSIESIILGIAVNLWQITIWSFGIHRWRNLELKRAVASCGIVVALSYTAPLFLLMTTLPLIFLYPKS</sequence>
<keyword evidence="2 5" id="KW-0812">Transmembrane</keyword>